<comment type="subcellular location">
    <subcellularLocation>
        <location evidence="5">Cytoplasm</location>
    </subcellularLocation>
</comment>
<feature type="domain" description="Pyrroline-5-carboxylate reductase catalytic N-terminal" evidence="9">
    <location>
        <begin position="9"/>
        <end position="107"/>
    </location>
</feature>
<dbReference type="SUPFAM" id="SSF51735">
    <property type="entry name" value="NAD(P)-binding Rossmann-fold domains"/>
    <property type="match status" value="1"/>
</dbReference>
<organism evidence="11 12">
    <name type="scientific">Candidatus Agrococcus pullicola</name>
    <dbReference type="NCBI Taxonomy" id="2838429"/>
    <lineage>
        <taxon>Bacteria</taxon>
        <taxon>Bacillati</taxon>
        <taxon>Actinomycetota</taxon>
        <taxon>Actinomycetes</taxon>
        <taxon>Micrococcales</taxon>
        <taxon>Microbacteriaceae</taxon>
        <taxon>Agrococcus</taxon>
    </lineage>
</organism>
<dbReference type="Gene3D" id="3.40.50.720">
    <property type="entry name" value="NAD(P)-binding Rossmann-like Domain"/>
    <property type="match status" value="1"/>
</dbReference>
<feature type="domain" description="Pyrroline-5-carboxylate reductase dimerisation" evidence="10">
    <location>
        <begin position="170"/>
        <end position="274"/>
    </location>
</feature>
<dbReference type="AlphaFoldDB" id="A0A9D1YSI7"/>
<evidence type="ECO:0000256" key="5">
    <source>
        <dbReference type="HAMAP-Rule" id="MF_01925"/>
    </source>
</evidence>
<reference evidence="11" key="1">
    <citation type="journal article" date="2021" name="PeerJ">
        <title>Extensive microbial diversity within the chicken gut microbiome revealed by metagenomics and culture.</title>
        <authorList>
            <person name="Gilroy R."/>
            <person name="Ravi A."/>
            <person name="Getino M."/>
            <person name="Pursley I."/>
            <person name="Horton D.L."/>
            <person name="Alikhan N.F."/>
            <person name="Baker D."/>
            <person name="Gharbi K."/>
            <person name="Hall N."/>
            <person name="Watson M."/>
            <person name="Adriaenssens E.M."/>
            <person name="Foster-Nyarko E."/>
            <person name="Jarju S."/>
            <person name="Secka A."/>
            <person name="Antonio M."/>
            <person name="Oren A."/>
            <person name="Chaudhuri R.R."/>
            <person name="La Ragione R."/>
            <person name="Hildebrand F."/>
            <person name="Pallen M.J."/>
        </authorList>
    </citation>
    <scope>NUCLEOTIDE SEQUENCE</scope>
    <source>
        <strain evidence="11">ChiGjej1B1-98</strain>
    </source>
</reference>
<dbReference type="Proteomes" id="UP000824005">
    <property type="component" value="Unassembled WGS sequence"/>
</dbReference>
<dbReference type="NCBIfam" id="TIGR00112">
    <property type="entry name" value="proC"/>
    <property type="match status" value="1"/>
</dbReference>
<dbReference type="PROSITE" id="PS00521">
    <property type="entry name" value="P5CR"/>
    <property type="match status" value="1"/>
</dbReference>
<evidence type="ECO:0000256" key="3">
    <source>
        <dbReference type="ARBA" id="ARBA00023002"/>
    </source>
</evidence>
<dbReference type="GO" id="GO:0004735">
    <property type="term" value="F:pyrroline-5-carboxylate reductase activity"/>
    <property type="evidence" value="ECO:0007669"/>
    <property type="project" value="UniProtKB-UniRule"/>
</dbReference>
<evidence type="ECO:0000256" key="2">
    <source>
        <dbReference type="ARBA" id="ARBA00022857"/>
    </source>
</evidence>
<keyword evidence="3 5" id="KW-0560">Oxidoreductase</keyword>
<sequence length="277" mass="28502">MNVSAKPSIAFLGTGSMSGAILTGIVQQREKFGSLAATTRSEESAAKIASEAVEAVALVAEPEANRRLAAEADVVVLGVKPYQIVELLREISDVLRPGTIVVSVAAGIATAVMEAEVSADVAVVRVMPNTPSHVGLGVAGIAAGSGAGQDAVDVTRSIFEVVGTVLVIDESQIDALSSISGSGPAYVFLFIEQWTRVALGLGFDKSQAAAMVQGTFRGASELLAASDADPAELRRRVTSPKGTTEQALAVLQEAELDAVFRRAADAAIARAKELATE</sequence>
<feature type="binding site" evidence="7">
    <location>
        <position position="39"/>
    </location>
    <ligand>
        <name>NADP(+)</name>
        <dbReference type="ChEBI" id="CHEBI:58349"/>
    </ligand>
</feature>
<comment type="pathway">
    <text evidence="5 8">Amino-acid biosynthesis; L-proline biosynthesis; L-proline from L-glutamate 5-semialdehyde: step 1/1.</text>
</comment>
<evidence type="ECO:0000259" key="10">
    <source>
        <dbReference type="Pfam" id="PF14748"/>
    </source>
</evidence>
<keyword evidence="5 8" id="KW-0028">Amino-acid biosynthesis</keyword>
<dbReference type="PIRSF" id="PIRSF000193">
    <property type="entry name" value="Pyrrol-5-carb_rd"/>
    <property type="match status" value="1"/>
</dbReference>
<name>A0A9D1YSI7_9MICO</name>
<proteinExistence type="inferred from homology"/>
<dbReference type="Pfam" id="PF03807">
    <property type="entry name" value="F420_oxidored"/>
    <property type="match status" value="1"/>
</dbReference>
<accession>A0A9D1YSI7</accession>
<evidence type="ECO:0000313" key="12">
    <source>
        <dbReference type="Proteomes" id="UP000824005"/>
    </source>
</evidence>
<comment type="catalytic activity">
    <reaction evidence="5">
        <text>L-proline + NAD(+) = (S)-1-pyrroline-5-carboxylate + NADH + 2 H(+)</text>
        <dbReference type="Rhea" id="RHEA:14105"/>
        <dbReference type="ChEBI" id="CHEBI:15378"/>
        <dbReference type="ChEBI" id="CHEBI:17388"/>
        <dbReference type="ChEBI" id="CHEBI:57540"/>
        <dbReference type="ChEBI" id="CHEBI:57945"/>
        <dbReference type="ChEBI" id="CHEBI:60039"/>
        <dbReference type="EC" id="1.5.1.2"/>
    </reaction>
</comment>
<dbReference type="HAMAP" id="MF_01925">
    <property type="entry name" value="P5C_reductase"/>
    <property type="match status" value="1"/>
</dbReference>
<evidence type="ECO:0000256" key="7">
    <source>
        <dbReference type="PIRSR" id="PIRSR000193-1"/>
    </source>
</evidence>
<comment type="caution">
    <text evidence="11">The sequence shown here is derived from an EMBL/GenBank/DDBJ whole genome shotgun (WGS) entry which is preliminary data.</text>
</comment>
<comment type="catalytic activity">
    <reaction evidence="5 8">
        <text>L-proline + NADP(+) = (S)-1-pyrroline-5-carboxylate + NADPH + 2 H(+)</text>
        <dbReference type="Rhea" id="RHEA:14109"/>
        <dbReference type="ChEBI" id="CHEBI:15378"/>
        <dbReference type="ChEBI" id="CHEBI:17388"/>
        <dbReference type="ChEBI" id="CHEBI:57783"/>
        <dbReference type="ChEBI" id="CHEBI:58349"/>
        <dbReference type="ChEBI" id="CHEBI:60039"/>
        <dbReference type="EC" id="1.5.1.2"/>
    </reaction>
</comment>
<evidence type="ECO:0000256" key="6">
    <source>
        <dbReference type="NCBIfam" id="TIGR00112"/>
    </source>
</evidence>
<dbReference type="FunFam" id="1.10.3730.10:FF:000001">
    <property type="entry name" value="Pyrroline-5-carboxylate reductase"/>
    <property type="match status" value="1"/>
</dbReference>
<gene>
    <name evidence="5 11" type="primary">proC</name>
    <name evidence="11" type="ORF">H9830_00145</name>
</gene>
<dbReference type="Pfam" id="PF14748">
    <property type="entry name" value="P5CR_dimer"/>
    <property type="match status" value="1"/>
</dbReference>
<evidence type="ECO:0000256" key="4">
    <source>
        <dbReference type="ARBA" id="ARBA00058118"/>
    </source>
</evidence>
<reference evidence="11" key="2">
    <citation type="submission" date="2021-04" db="EMBL/GenBank/DDBJ databases">
        <authorList>
            <person name="Gilroy R."/>
        </authorList>
    </citation>
    <scope>NUCLEOTIDE SEQUENCE</scope>
    <source>
        <strain evidence="11">ChiGjej1B1-98</strain>
    </source>
</reference>
<protein>
    <recommendedName>
        <fullName evidence="5 6">Pyrroline-5-carboxylate reductase</fullName>
        <shortName evidence="5">P5C reductase</shortName>
        <shortName evidence="5">P5CR</shortName>
        <ecNumber evidence="5 6">1.5.1.2</ecNumber>
    </recommendedName>
    <alternativeName>
        <fullName evidence="5">PCA reductase</fullName>
    </alternativeName>
</protein>
<dbReference type="InterPro" id="IPR053790">
    <property type="entry name" value="P5CR-like_CS"/>
</dbReference>
<feature type="binding site" evidence="7">
    <location>
        <begin position="12"/>
        <end position="17"/>
    </location>
    <ligand>
        <name>NADP(+)</name>
        <dbReference type="ChEBI" id="CHEBI:58349"/>
    </ligand>
</feature>
<keyword evidence="5 8" id="KW-0641">Proline biosynthesis</keyword>
<comment type="similarity">
    <text evidence="1 5 8">Belongs to the pyrroline-5-carboxylate reductase family.</text>
</comment>
<dbReference type="GO" id="GO:0055129">
    <property type="term" value="P:L-proline biosynthetic process"/>
    <property type="evidence" value="ECO:0007669"/>
    <property type="project" value="UniProtKB-UniRule"/>
</dbReference>
<dbReference type="InterPro" id="IPR008927">
    <property type="entry name" value="6-PGluconate_DH-like_C_sf"/>
</dbReference>
<dbReference type="EC" id="1.5.1.2" evidence="5 6"/>
<dbReference type="SUPFAM" id="SSF48179">
    <property type="entry name" value="6-phosphogluconate dehydrogenase C-terminal domain-like"/>
    <property type="match status" value="1"/>
</dbReference>
<dbReference type="InterPro" id="IPR029036">
    <property type="entry name" value="P5CR_dimer"/>
</dbReference>
<dbReference type="InterPro" id="IPR036291">
    <property type="entry name" value="NAD(P)-bd_dom_sf"/>
</dbReference>
<comment type="function">
    <text evidence="4 5">Catalyzes the reduction of 1-pyrroline-5-carboxylate (PCA) to L-proline.</text>
</comment>
<evidence type="ECO:0000256" key="8">
    <source>
        <dbReference type="RuleBase" id="RU003903"/>
    </source>
</evidence>
<keyword evidence="5" id="KW-0963">Cytoplasm</keyword>
<dbReference type="EMBL" id="DXDC01000002">
    <property type="protein sequence ID" value="HIY64671.1"/>
    <property type="molecule type" value="Genomic_DNA"/>
</dbReference>
<keyword evidence="2 5" id="KW-0521">NADP</keyword>
<dbReference type="InterPro" id="IPR000304">
    <property type="entry name" value="Pyrroline-COOH_reductase"/>
</dbReference>
<evidence type="ECO:0000256" key="1">
    <source>
        <dbReference type="ARBA" id="ARBA00005525"/>
    </source>
</evidence>
<dbReference type="PANTHER" id="PTHR11645">
    <property type="entry name" value="PYRROLINE-5-CARBOXYLATE REDUCTASE"/>
    <property type="match status" value="1"/>
</dbReference>
<dbReference type="PANTHER" id="PTHR11645:SF0">
    <property type="entry name" value="PYRROLINE-5-CARBOXYLATE REDUCTASE 3"/>
    <property type="match status" value="1"/>
</dbReference>
<dbReference type="GO" id="GO:0005737">
    <property type="term" value="C:cytoplasm"/>
    <property type="evidence" value="ECO:0007669"/>
    <property type="project" value="UniProtKB-SubCell"/>
</dbReference>
<evidence type="ECO:0000313" key="11">
    <source>
        <dbReference type="EMBL" id="HIY64671.1"/>
    </source>
</evidence>
<dbReference type="Gene3D" id="1.10.3730.10">
    <property type="entry name" value="ProC C-terminal domain-like"/>
    <property type="match status" value="1"/>
</dbReference>
<dbReference type="InterPro" id="IPR028939">
    <property type="entry name" value="P5C_Rdtase_cat_N"/>
</dbReference>
<evidence type="ECO:0000259" key="9">
    <source>
        <dbReference type="Pfam" id="PF03807"/>
    </source>
</evidence>
<feature type="binding site" evidence="7">
    <location>
        <position position="65"/>
    </location>
    <ligand>
        <name>NADPH</name>
        <dbReference type="ChEBI" id="CHEBI:57783"/>
    </ligand>
</feature>